<evidence type="ECO:0000313" key="7">
    <source>
        <dbReference type="Proteomes" id="UP001219518"/>
    </source>
</evidence>
<accession>A0AAE1LWP8</accession>
<dbReference type="PROSITE" id="PS00345">
    <property type="entry name" value="ETS_DOMAIN_1"/>
    <property type="match status" value="1"/>
</dbReference>
<dbReference type="PRINTS" id="PR00454">
    <property type="entry name" value="ETSDOMAIN"/>
</dbReference>
<dbReference type="EMBL" id="JAHWGI010001434">
    <property type="protein sequence ID" value="KAK3932212.1"/>
    <property type="molecule type" value="Genomic_DNA"/>
</dbReference>
<evidence type="ECO:0000313" key="6">
    <source>
        <dbReference type="EMBL" id="KAK3932212.1"/>
    </source>
</evidence>
<dbReference type="Gene3D" id="1.10.10.10">
    <property type="entry name" value="Winged helix-like DNA-binding domain superfamily/Winged helix DNA-binding domain"/>
    <property type="match status" value="1"/>
</dbReference>
<dbReference type="InterPro" id="IPR013761">
    <property type="entry name" value="SAM/pointed_sf"/>
</dbReference>
<keyword evidence="3" id="KW-0539">Nucleus</keyword>
<name>A0AAE1LWP8_9NEOP</name>
<dbReference type="InterPro" id="IPR036388">
    <property type="entry name" value="WH-like_DNA-bd_sf"/>
</dbReference>
<dbReference type="GO" id="GO:0030154">
    <property type="term" value="P:cell differentiation"/>
    <property type="evidence" value="ECO:0007669"/>
    <property type="project" value="TreeGrafter"/>
</dbReference>
<feature type="region of interest" description="Disordered" evidence="4">
    <location>
        <begin position="250"/>
        <end position="339"/>
    </location>
</feature>
<dbReference type="SUPFAM" id="SSF46785">
    <property type="entry name" value="Winged helix' DNA-binding domain"/>
    <property type="match status" value="1"/>
</dbReference>
<evidence type="ECO:0000256" key="2">
    <source>
        <dbReference type="ARBA" id="ARBA00023125"/>
    </source>
</evidence>
<reference evidence="6" key="1">
    <citation type="submission" date="2021-07" db="EMBL/GenBank/DDBJ databases">
        <authorList>
            <person name="Catto M.A."/>
            <person name="Jacobson A."/>
            <person name="Kennedy G."/>
            <person name="Labadie P."/>
            <person name="Hunt B.G."/>
            <person name="Srinivasan R."/>
        </authorList>
    </citation>
    <scope>NUCLEOTIDE SEQUENCE</scope>
    <source>
        <strain evidence="6">PL_HMW_Pooled</strain>
        <tissue evidence="6">Head</tissue>
    </source>
</reference>
<comment type="similarity">
    <text evidence="1 3">Belongs to the ETS family.</text>
</comment>
<gene>
    <name evidence="6" type="ORF">KUF71_011540</name>
</gene>
<feature type="compositionally biased region" description="Low complexity" evidence="4">
    <location>
        <begin position="11"/>
        <end position="22"/>
    </location>
</feature>
<dbReference type="SMART" id="SM00413">
    <property type="entry name" value="ETS"/>
    <property type="match status" value="1"/>
</dbReference>
<evidence type="ECO:0000256" key="1">
    <source>
        <dbReference type="ARBA" id="ARBA00005562"/>
    </source>
</evidence>
<dbReference type="GO" id="GO:0005634">
    <property type="term" value="C:nucleus"/>
    <property type="evidence" value="ECO:0007669"/>
    <property type="project" value="UniProtKB-SubCell"/>
</dbReference>
<proteinExistence type="inferred from homology"/>
<comment type="subcellular location">
    <subcellularLocation>
        <location evidence="3">Nucleus</location>
    </subcellularLocation>
</comment>
<dbReference type="AlphaFoldDB" id="A0AAE1LWP8"/>
<dbReference type="GO" id="GO:0000981">
    <property type="term" value="F:DNA-binding transcription factor activity, RNA polymerase II-specific"/>
    <property type="evidence" value="ECO:0007669"/>
    <property type="project" value="TreeGrafter"/>
</dbReference>
<protein>
    <submittedName>
        <fullName evidence="6">ETS homologous factor</fullName>
    </submittedName>
</protein>
<dbReference type="InterPro" id="IPR000418">
    <property type="entry name" value="Ets_dom"/>
</dbReference>
<organism evidence="6 7">
    <name type="scientific">Frankliniella fusca</name>
    <dbReference type="NCBI Taxonomy" id="407009"/>
    <lineage>
        <taxon>Eukaryota</taxon>
        <taxon>Metazoa</taxon>
        <taxon>Ecdysozoa</taxon>
        <taxon>Arthropoda</taxon>
        <taxon>Hexapoda</taxon>
        <taxon>Insecta</taxon>
        <taxon>Pterygota</taxon>
        <taxon>Neoptera</taxon>
        <taxon>Paraneoptera</taxon>
        <taxon>Thysanoptera</taxon>
        <taxon>Terebrantia</taxon>
        <taxon>Thripoidea</taxon>
        <taxon>Thripidae</taxon>
        <taxon>Frankliniella</taxon>
    </lineage>
</organism>
<dbReference type="GO" id="GO:0043565">
    <property type="term" value="F:sequence-specific DNA binding"/>
    <property type="evidence" value="ECO:0007669"/>
    <property type="project" value="InterPro"/>
</dbReference>
<evidence type="ECO:0000259" key="5">
    <source>
        <dbReference type="PROSITE" id="PS50061"/>
    </source>
</evidence>
<dbReference type="PANTHER" id="PTHR11849">
    <property type="entry name" value="ETS"/>
    <property type="match status" value="1"/>
</dbReference>
<dbReference type="PROSITE" id="PS50061">
    <property type="entry name" value="ETS_DOMAIN_3"/>
    <property type="match status" value="1"/>
</dbReference>
<dbReference type="Pfam" id="PF00178">
    <property type="entry name" value="Ets"/>
    <property type="match status" value="1"/>
</dbReference>
<evidence type="ECO:0000256" key="3">
    <source>
        <dbReference type="RuleBase" id="RU004019"/>
    </source>
</evidence>
<feature type="domain" description="ETS" evidence="5">
    <location>
        <begin position="341"/>
        <end position="423"/>
    </location>
</feature>
<dbReference type="SUPFAM" id="SSF47769">
    <property type="entry name" value="SAM/Pointed domain"/>
    <property type="match status" value="1"/>
</dbReference>
<dbReference type="PANTHER" id="PTHR11849:SF190">
    <property type="entry name" value="ETS-DOMAIN PROTEIN"/>
    <property type="match status" value="1"/>
</dbReference>
<dbReference type="InterPro" id="IPR046328">
    <property type="entry name" value="ETS_fam"/>
</dbReference>
<reference evidence="6" key="2">
    <citation type="journal article" date="2023" name="BMC Genomics">
        <title>Pest status, molecular evolution, and epigenetic factors derived from the genome assembly of Frankliniella fusca, a thysanopteran phytovirus vector.</title>
        <authorList>
            <person name="Catto M.A."/>
            <person name="Labadie P.E."/>
            <person name="Jacobson A.L."/>
            <person name="Kennedy G.G."/>
            <person name="Srinivasan R."/>
            <person name="Hunt B.G."/>
        </authorList>
    </citation>
    <scope>NUCLEOTIDE SEQUENCE</scope>
    <source>
        <strain evidence="6">PL_HMW_Pooled</strain>
    </source>
</reference>
<comment type="caution">
    <text evidence="6">The sequence shown here is derived from an EMBL/GenBank/DDBJ whole genome shotgun (WGS) entry which is preliminary data.</text>
</comment>
<keyword evidence="7" id="KW-1185">Reference proteome</keyword>
<evidence type="ECO:0000256" key="4">
    <source>
        <dbReference type="SAM" id="MobiDB-lite"/>
    </source>
</evidence>
<dbReference type="InterPro" id="IPR036390">
    <property type="entry name" value="WH_DNA-bd_sf"/>
</dbReference>
<dbReference type="Proteomes" id="UP001219518">
    <property type="component" value="Unassembled WGS sequence"/>
</dbReference>
<feature type="compositionally biased region" description="Low complexity" evidence="4">
    <location>
        <begin position="300"/>
        <end position="310"/>
    </location>
</feature>
<feature type="region of interest" description="Disordered" evidence="4">
    <location>
        <begin position="1"/>
        <end position="44"/>
    </location>
</feature>
<sequence length="445" mass="48070">MSPSLVSAMLSPVPSFGPSSPSLYSEPAQPGVGPGAGPGVGPASWTRPQVAQWLQRLLRPRLPPAEVQRVVTLLGPPGGAALLTLSSKEIAQRVGSDALAAVIHAALVDATKDAPAPDPALQPASPPSPGMFAEDLLEFALFSGADVYPQQAFPACAVPANAALQGYDHDNLALTELGSSQRVPQWIIPRNQDELPQHYVTAPLSPLAPMVEPEMSSYEDLLPPDHFSPLECRSSEFYWTCSAPLIRQTSNTNPGTFADLTSAGSDSDNQEVPVWGSPRTAFSPASSPHMITGMSPPSPSTAASPATPSRRGGRPRRPAGAPTPVRTRRRNGSGEATPGKGRLWQFILELLLDPDNQYESIIRWEDKQDGVFSFVDGHKAAELWGKRKHREKEMTYEKMSRTMRTYKNGAFASHPRRLFYKFGPKATWPGMRDVCPLRPCKARGC</sequence>
<keyword evidence="2 3" id="KW-0238">DNA-binding</keyword>